<feature type="transmembrane region" description="Helical" evidence="6">
    <location>
        <begin position="821"/>
        <end position="840"/>
    </location>
</feature>
<dbReference type="InterPro" id="IPR051951">
    <property type="entry name" value="UNC-93_regulatory"/>
</dbReference>
<keyword evidence="8" id="KW-1185">Reference proteome</keyword>
<dbReference type="GO" id="GO:0005886">
    <property type="term" value="C:plasma membrane"/>
    <property type="evidence" value="ECO:0007669"/>
    <property type="project" value="TreeGrafter"/>
</dbReference>
<feature type="transmembrane region" description="Helical" evidence="6">
    <location>
        <begin position="489"/>
        <end position="509"/>
    </location>
</feature>
<evidence type="ECO:0000313" key="8">
    <source>
        <dbReference type="Proteomes" id="UP000276133"/>
    </source>
</evidence>
<feature type="transmembrane region" description="Helical" evidence="6">
    <location>
        <begin position="194"/>
        <end position="216"/>
    </location>
</feature>
<dbReference type="GO" id="GO:0055120">
    <property type="term" value="C:striated muscle dense body"/>
    <property type="evidence" value="ECO:0007669"/>
    <property type="project" value="TreeGrafter"/>
</dbReference>
<gene>
    <name evidence="7" type="ORF">BpHYR1_041633</name>
</gene>
<feature type="transmembrane region" description="Helical" evidence="6">
    <location>
        <begin position="521"/>
        <end position="539"/>
    </location>
</feature>
<feature type="transmembrane region" description="Helical" evidence="6">
    <location>
        <begin position="571"/>
        <end position="591"/>
    </location>
</feature>
<reference evidence="7 8" key="1">
    <citation type="journal article" date="2018" name="Sci. Rep.">
        <title>Genomic signatures of local adaptation to the degree of environmental predictability in rotifers.</title>
        <authorList>
            <person name="Franch-Gras L."/>
            <person name="Hahn C."/>
            <person name="Garcia-Roger E.M."/>
            <person name="Carmona M.J."/>
            <person name="Serra M."/>
            <person name="Gomez A."/>
        </authorList>
    </citation>
    <scope>NUCLEOTIDE SEQUENCE [LARGE SCALE GENOMIC DNA]</scope>
    <source>
        <strain evidence="7">HYR1</strain>
    </source>
</reference>
<feature type="transmembrane region" description="Helical" evidence="6">
    <location>
        <begin position="313"/>
        <end position="333"/>
    </location>
</feature>
<feature type="transmembrane region" description="Helical" evidence="6">
    <location>
        <begin position="67"/>
        <end position="85"/>
    </location>
</feature>
<feature type="transmembrane region" description="Helical" evidence="6">
    <location>
        <begin position="339"/>
        <end position="357"/>
    </location>
</feature>
<feature type="transmembrane region" description="Helical" evidence="6">
    <location>
        <begin position="400"/>
        <end position="421"/>
    </location>
</feature>
<evidence type="ECO:0000256" key="4">
    <source>
        <dbReference type="ARBA" id="ARBA00022989"/>
    </source>
</evidence>
<dbReference type="STRING" id="10195.A0A3M7ST75"/>
<evidence type="ECO:0000313" key="7">
    <source>
        <dbReference type="EMBL" id="RNA38956.1"/>
    </source>
</evidence>
<feature type="transmembrane region" description="Helical" evidence="6">
    <location>
        <begin position="666"/>
        <end position="688"/>
    </location>
</feature>
<dbReference type="SUPFAM" id="SSF103473">
    <property type="entry name" value="MFS general substrate transporter"/>
    <property type="match status" value="2"/>
</dbReference>
<dbReference type="Pfam" id="PF05978">
    <property type="entry name" value="UNC-93"/>
    <property type="match status" value="2"/>
</dbReference>
<dbReference type="GO" id="GO:0043266">
    <property type="term" value="P:regulation of potassium ion transport"/>
    <property type="evidence" value="ECO:0007669"/>
    <property type="project" value="TreeGrafter"/>
</dbReference>
<feature type="transmembrane region" description="Helical" evidence="6">
    <location>
        <begin position="612"/>
        <end position="635"/>
    </location>
</feature>
<proteinExistence type="inferred from homology"/>
<comment type="similarity">
    <text evidence="2">Belongs to the unc-93 family.</text>
</comment>
<comment type="caution">
    <text evidence="7">The sequence shown here is derived from an EMBL/GenBank/DDBJ whole genome shotgun (WGS) entry which is preliminary data.</text>
</comment>
<feature type="transmembrane region" description="Helical" evidence="6">
    <location>
        <begin position="700"/>
        <end position="721"/>
    </location>
</feature>
<dbReference type="GO" id="GO:0006937">
    <property type="term" value="P:regulation of muscle contraction"/>
    <property type="evidence" value="ECO:0007669"/>
    <property type="project" value="TreeGrafter"/>
</dbReference>
<dbReference type="InterPro" id="IPR010291">
    <property type="entry name" value="Ion_channel_UNC-93"/>
</dbReference>
<feature type="transmembrane region" description="Helical" evidence="6">
    <location>
        <begin position="42"/>
        <end position="60"/>
    </location>
</feature>
<dbReference type="EMBL" id="REGN01000798">
    <property type="protein sequence ID" value="RNA38956.1"/>
    <property type="molecule type" value="Genomic_DNA"/>
</dbReference>
<evidence type="ECO:0000256" key="5">
    <source>
        <dbReference type="ARBA" id="ARBA00023136"/>
    </source>
</evidence>
<evidence type="ECO:0000256" key="3">
    <source>
        <dbReference type="ARBA" id="ARBA00022692"/>
    </source>
</evidence>
<feature type="transmembrane region" description="Helical" evidence="6">
    <location>
        <begin position="733"/>
        <end position="752"/>
    </location>
</feature>
<dbReference type="Proteomes" id="UP000276133">
    <property type="component" value="Unassembled WGS sequence"/>
</dbReference>
<sequence length="854" mass="95752">MSNDITKAESFGWVFLFTAYSSIANLQSSLNSDDGLGTVSLSTIYVSLILSCIFLPSILIKKLGVKWTIFFSQLAYVLYIGANIFPRYYTLVPSAIILGPAPLWTAKCTFLTDLGNKYAKYSGESTEVVINRFFGIFFAMFQSGNIWGNIISSTVLKPELVENSTFVSNISFCGSNDCPGSGSVEIKKAQKSTVYILCGIYVGCALFAAFLILTLVDSYDKIGLNHSKGENKNPIRLLVNTLRHLRNKNQLLIIPLTMWSGFEQAFISADFTRSFISCVKGVDFVGYIMICYGVSDTLGSYGFGYVLKFIGRIPCFLIAAGLNYGTILLMTFWKPNEDSSYILFIIAILWGLSDAVWQTQINAFYGVIFQSSEEAAFSNYRLWESLGFVIAYAYSNYLCLYLLLVYLTVGILGYGTIEFRLKSQKSFGKMVRDKSLEELEIDEVSTNQIKNAKRRVFKNLIIIGLSWMFLFTAYNSIANLQSSLNTDAGLGTVGLSVTYVAFILSCLFLPTILIKHLGIKWTIFVSQLTYILYIGLNIYPRYYTLVPSAFLLGSGPLWTAQSTFLTDLGSYYSNLSAQIWGNLIISIVLKSDIKIDNALQNVSFCGRNDHPFIYILCVIFVFSAMIGSILIILFIDKYEKIGLSPSEEQKKSPVKMILNTFKNMKLLNQILLIPLTVWLGFEQAYLLADFTKSFVSCIKGVNFVGYVMVTYGVSSTIGSYWFGYMVKLVGRKIGFGLLAFLNYSSIILQLIWEPKIHESFVLFIIAIIWGATDAGWNTQINAFYGFVFKSREEAAFSNLKLWQSVGYAIAFAYSNLVQTSIKLYLLLMYLTIGLIGYGLVEYRLGRESTQQNDV</sequence>
<keyword evidence="5 6" id="KW-0472">Membrane</keyword>
<dbReference type="Gene3D" id="1.20.1250.20">
    <property type="entry name" value="MFS general substrate transporter like domains"/>
    <property type="match status" value="1"/>
</dbReference>
<evidence type="ECO:0000256" key="2">
    <source>
        <dbReference type="ARBA" id="ARBA00009172"/>
    </source>
</evidence>
<dbReference type="PANTHER" id="PTHR19444:SF13">
    <property type="entry name" value="PROTEIN UNC-93 HOMOLOG A"/>
    <property type="match status" value="1"/>
</dbReference>
<keyword evidence="3 6" id="KW-0812">Transmembrane</keyword>
<dbReference type="PANTHER" id="PTHR19444">
    <property type="entry name" value="UNC-93 RELATED"/>
    <property type="match status" value="1"/>
</dbReference>
<comment type="subcellular location">
    <subcellularLocation>
        <location evidence="1">Membrane</location>
        <topology evidence="1">Multi-pass membrane protein</topology>
    </subcellularLocation>
</comment>
<keyword evidence="4 6" id="KW-1133">Transmembrane helix</keyword>
<feature type="transmembrane region" description="Helical" evidence="6">
    <location>
        <begin position="759"/>
        <end position="776"/>
    </location>
</feature>
<evidence type="ECO:0000256" key="6">
    <source>
        <dbReference type="SAM" id="Phobius"/>
    </source>
</evidence>
<organism evidence="7 8">
    <name type="scientific">Brachionus plicatilis</name>
    <name type="common">Marine rotifer</name>
    <name type="synonym">Brachionus muelleri</name>
    <dbReference type="NCBI Taxonomy" id="10195"/>
    <lineage>
        <taxon>Eukaryota</taxon>
        <taxon>Metazoa</taxon>
        <taxon>Spiralia</taxon>
        <taxon>Gnathifera</taxon>
        <taxon>Rotifera</taxon>
        <taxon>Eurotatoria</taxon>
        <taxon>Monogononta</taxon>
        <taxon>Pseudotrocha</taxon>
        <taxon>Ploima</taxon>
        <taxon>Brachionidae</taxon>
        <taxon>Brachionus</taxon>
    </lineage>
</organism>
<feature type="transmembrane region" description="Helical" evidence="6">
    <location>
        <begin position="91"/>
        <end position="110"/>
    </location>
</feature>
<dbReference type="OrthoDB" id="78663at2759"/>
<protein>
    <submittedName>
        <fullName evidence="7">UNC93</fullName>
    </submittedName>
</protein>
<accession>A0A3M7ST75</accession>
<dbReference type="AlphaFoldDB" id="A0A3M7ST75"/>
<feature type="transmembrane region" description="Helical" evidence="6">
    <location>
        <begin position="456"/>
        <end position="477"/>
    </location>
</feature>
<name>A0A3M7ST75_BRAPC</name>
<feature type="transmembrane region" description="Helical" evidence="6">
    <location>
        <begin position="12"/>
        <end position="30"/>
    </location>
</feature>
<evidence type="ECO:0000256" key="1">
    <source>
        <dbReference type="ARBA" id="ARBA00004141"/>
    </source>
</evidence>
<dbReference type="InterPro" id="IPR036259">
    <property type="entry name" value="MFS_trans_sf"/>
</dbReference>
<dbReference type="GO" id="GO:0015459">
    <property type="term" value="F:potassium channel regulator activity"/>
    <property type="evidence" value="ECO:0007669"/>
    <property type="project" value="TreeGrafter"/>
</dbReference>